<dbReference type="PROSITE" id="PS51283">
    <property type="entry name" value="DUSP"/>
    <property type="match status" value="2"/>
</dbReference>
<keyword evidence="15" id="KW-1133">Transmembrane helix</keyword>
<keyword evidence="8" id="KW-0479">Metal-binding</keyword>
<feature type="region of interest" description="Disordered" evidence="14">
    <location>
        <begin position="358"/>
        <end position="405"/>
    </location>
</feature>
<evidence type="ECO:0000256" key="3">
    <source>
        <dbReference type="ARBA" id="ARBA00004556"/>
    </source>
</evidence>
<evidence type="ECO:0000259" key="17">
    <source>
        <dbReference type="PROSITE" id="PS50271"/>
    </source>
</evidence>
<evidence type="ECO:0000256" key="8">
    <source>
        <dbReference type="ARBA" id="ARBA00022723"/>
    </source>
</evidence>
<dbReference type="SMART" id="SM00290">
    <property type="entry name" value="ZnF_UBP"/>
    <property type="match status" value="1"/>
</dbReference>
<dbReference type="Pfam" id="PF06337">
    <property type="entry name" value="DUSP"/>
    <property type="match status" value="2"/>
</dbReference>
<dbReference type="Gene3D" id="3.90.70.10">
    <property type="entry name" value="Cysteine proteinases"/>
    <property type="match status" value="1"/>
</dbReference>
<feature type="compositionally biased region" description="Low complexity" evidence="14">
    <location>
        <begin position="394"/>
        <end position="405"/>
    </location>
</feature>
<feature type="compositionally biased region" description="Low complexity" evidence="14">
    <location>
        <begin position="366"/>
        <end position="376"/>
    </location>
</feature>
<dbReference type="PANTHER" id="PTHR21646">
    <property type="entry name" value="UBIQUITIN CARBOXYL-TERMINAL HYDROLASE"/>
    <property type="match status" value="1"/>
</dbReference>
<dbReference type="SUPFAM" id="SSF143791">
    <property type="entry name" value="DUSP-like"/>
    <property type="match status" value="2"/>
</dbReference>
<dbReference type="InterPro" id="IPR035927">
    <property type="entry name" value="DUSP-like_sf"/>
</dbReference>
<dbReference type="InterPro" id="IPR006615">
    <property type="entry name" value="Pept_C19_DUSP"/>
</dbReference>
<dbReference type="STRING" id="451379.A0A158R3V6"/>
<evidence type="ECO:0000259" key="18">
    <source>
        <dbReference type="PROSITE" id="PS51283"/>
    </source>
</evidence>
<dbReference type="GO" id="GO:0006897">
    <property type="term" value="P:endocytosis"/>
    <property type="evidence" value="ECO:0007669"/>
    <property type="project" value="UniProtKB-KW"/>
</dbReference>
<dbReference type="WBParaSite" id="SMUV_0000041901-mRNA-1">
    <property type="protein sequence ID" value="SMUV_0000041901-mRNA-1"/>
    <property type="gene ID" value="SMUV_0000041901"/>
</dbReference>
<keyword evidence="6" id="KW-0963">Cytoplasm</keyword>
<evidence type="ECO:0000256" key="10">
    <source>
        <dbReference type="ARBA" id="ARBA00022771"/>
    </source>
</evidence>
<feature type="domain" description="UBP-type" evidence="17">
    <location>
        <begin position="47"/>
        <end position="152"/>
    </location>
</feature>
<dbReference type="SMART" id="SM00695">
    <property type="entry name" value="DUSP"/>
    <property type="match status" value="2"/>
</dbReference>
<keyword evidence="15" id="KW-0812">Transmembrane</keyword>
<keyword evidence="11" id="KW-0862">Zinc</keyword>
<dbReference type="SUPFAM" id="SSF54001">
    <property type="entry name" value="Cysteine proteinases"/>
    <property type="match status" value="1"/>
</dbReference>
<dbReference type="InterPro" id="IPR038765">
    <property type="entry name" value="Papain-like_cys_pep_sf"/>
</dbReference>
<accession>A0A158R3V6</accession>
<dbReference type="PROSITE" id="PS00973">
    <property type="entry name" value="USP_2"/>
    <property type="match status" value="1"/>
</dbReference>
<dbReference type="GO" id="GO:0004843">
    <property type="term" value="F:cysteine-type deubiquitinase activity"/>
    <property type="evidence" value="ECO:0007669"/>
    <property type="project" value="UniProtKB-EC"/>
</dbReference>
<dbReference type="CDD" id="cd02674">
    <property type="entry name" value="Peptidase_C19R"/>
    <property type="match status" value="1"/>
</dbReference>
<evidence type="ECO:0000256" key="12">
    <source>
        <dbReference type="ARBA" id="ARBA00023212"/>
    </source>
</evidence>
<feature type="transmembrane region" description="Helical" evidence="15">
    <location>
        <begin position="572"/>
        <end position="590"/>
    </location>
</feature>
<dbReference type="Pfam" id="PF00443">
    <property type="entry name" value="UCH"/>
    <property type="match status" value="1"/>
</dbReference>
<dbReference type="Proteomes" id="UP000046393">
    <property type="component" value="Unplaced"/>
</dbReference>
<dbReference type="Gene3D" id="3.30.2230.10">
    <property type="entry name" value="DUSP-like"/>
    <property type="match status" value="2"/>
</dbReference>
<sequence length="1038" mass="118131">MMKKKLRKTTDVKKLSNGRVTATASGDNCDNVELQPSNVNKDTVISSHCPHITSCQNLKSDDIRQARQKSCCDVCCKSDKGLWLCMSDGCGKVLCGSKVKNHSDEHFKKSRAHPLQLSLRSDRVWCFLCDYEVLLYSNVPAFPPSSELLLFLQLIKALTGKGKDRCSTHMVSSNKNLELMRAKEILSDGKFARTFLPIRGRMFNDHGEVRRAIFVGDNEEHDEDDFSFSRGLTGLCNLGNTCYMNAALQALSNCLPLAEYFRSVSSLAPFAAHPLSTDYEPPLSRAFRTLLQTIWSRNRNGFTNPQALLHQMRVHCPQFRGWGQQDAQEFIRCFLDLIHRELRQPVYSHEEHYEKLHSQVCEERNNSPSALNSLSNKVTPDKAVNKHPVPIRRNSSSSSSSHCSNSLDRYETADSGWSSDGDACSINATTTTSSLERGKRCRSVSPNALEQVRSSNMTAASEMLNSDELRKDRNFASTYVLIKIYFFLCSINLEAPKLYRSIVNDVFDGQLRSTVKCFTCQHISETYETFQDLSLCIPTKEQLERLSNCSYGKDGSIDCDSVMNKNSSKRSWLWWLGLGWLWSFYGYLYGTSITLIDTLNAFFSPDDLRDENMYSCEKCAKLRNGVKMCRITRLPEVLCIHLKRFRHDSSYSTKVSTNVSFPLYDLDLSPFYTPMNNSNDIPAVYDLCAFVTHRGTSAESGHYLAYCKNEYDNNWYEFDDTVVTKLETADVLTKEAYVLFYQRKTTDEMQKIKGHVGTLLEQERLTDGKKISLPHYYVSREWLHRLSTFSYPGPISNYDFLCRHAQILPRKAANLVEHYAVVESSTWEYMFEKFGGGPVCSELHYCSKCQKEYLWLQHKRDFEFKAFKAIENQSRQASSLFPKFTYSYYLPSNAISKSWLLKWRSFVDGEFPPGPIDNRSLLVRSNNGALYLTSPTNYVELCRELWLFFHSIYGGGPEVFCVSGPHPSQEEVAEMIAEVEPEMKKAQLLKMKEAECCSDGAVNNTKESVDDSFGTVREVGEASCCSEVATASSDNLLM</sequence>
<dbReference type="InterPro" id="IPR013083">
    <property type="entry name" value="Znf_RING/FYVE/PHD"/>
</dbReference>
<evidence type="ECO:0000256" key="13">
    <source>
        <dbReference type="PROSITE-ProRule" id="PRU00502"/>
    </source>
</evidence>
<organism evidence="19 20">
    <name type="scientific">Syphacia muris</name>
    <dbReference type="NCBI Taxonomy" id="451379"/>
    <lineage>
        <taxon>Eukaryota</taxon>
        <taxon>Metazoa</taxon>
        <taxon>Ecdysozoa</taxon>
        <taxon>Nematoda</taxon>
        <taxon>Chromadorea</taxon>
        <taxon>Rhabditida</taxon>
        <taxon>Spirurina</taxon>
        <taxon>Oxyuridomorpha</taxon>
        <taxon>Oxyuroidea</taxon>
        <taxon>Oxyuridae</taxon>
        <taxon>Syphacia</taxon>
    </lineage>
</organism>
<evidence type="ECO:0000256" key="9">
    <source>
        <dbReference type="ARBA" id="ARBA00022737"/>
    </source>
</evidence>
<feature type="domain" description="DUSP" evidence="18">
    <location>
        <begin position="868"/>
        <end position="965"/>
    </location>
</feature>
<evidence type="ECO:0000256" key="4">
    <source>
        <dbReference type="ARBA" id="ARBA00008269"/>
    </source>
</evidence>
<feature type="region of interest" description="Disordered" evidence="14">
    <location>
        <begin position="1"/>
        <end position="22"/>
    </location>
</feature>
<evidence type="ECO:0000256" key="11">
    <source>
        <dbReference type="ARBA" id="ARBA00022833"/>
    </source>
</evidence>
<proteinExistence type="inferred from homology"/>
<keyword evidence="15" id="KW-0472">Membrane</keyword>
<evidence type="ECO:0000256" key="1">
    <source>
        <dbReference type="ARBA" id="ARBA00000707"/>
    </source>
</evidence>
<dbReference type="InterPro" id="IPR001394">
    <property type="entry name" value="Peptidase_C19_UCH"/>
</dbReference>
<dbReference type="InterPro" id="IPR050185">
    <property type="entry name" value="Ub_carboxyl-term_hydrolase"/>
</dbReference>
<evidence type="ECO:0000256" key="5">
    <source>
        <dbReference type="ARBA" id="ARBA00012759"/>
    </source>
</evidence>
<protein>
    <recommendedName>
        <fullName evidence="5">ubiquitinyl hydrolase 1</fullName>
        <ecNumber evidence="5">3.4.19.12</ecNumber>
    </recommendedName>
</protein>
<dbReference type="AlphaFoldDB" id="A0A158R3V6"/>
<comment type="subcellular location">
    <subcellularLocation>
        <location evidence="2">Cytoplasm</location>
        <location evidence="2">Cytoskeleton</location>
        <location evidence="2">Microtubule organizing center</location>
        <location evidence="2">Centrosome</location>
    </subcellularLocation>
    <subcellularLocation>
        <location evidence="3">Cytoplasm</location>
        <location evidence="3">Perinuclear region</location>
    </subcellularLocation>
</comment>
<feature type="domain" description="DUSP" evidence="18">
    <location>
        <begin position="747"/>
        <end position="846"/>
    </location>
</feature>
<dbReference type="GO" id="GO:0005813">
    <property type="term" value="C:centrosome"/>
    <property type="evidence" value="ECO:0007669"/>
    <property type="project" value="UniProtKB-SubCell"/>
</dbReference>
<dbReference type="InterPro" id="IPR001607">
    <property type="entry name" value="Znf_UBP"/>
</dbReference>
<dbReference type="SUPFAM" id="SSF57850">
    <property type="entry name" value="RING/U-box"/>
    <property type="match status" value="1"/>
</dbReference>
<keyword evidence="9" id="KW-0677">Repeat</keyword>
<dbReference type="GO" id="GO:0048471">
    <property type="term" value="C:perinuclear region of cytoplasm"/>
    <property type="evidence" value="ECO:0007669"/>
    <property type="project" value="UniProtKB-SubCell"/>
</dbReference>
<feature type="domain" description="USP" evidence="16">
    <location>
        <begin position="233"/>
        <end position="744"/>
    </location>
</feature>
<dbReference type="EC" id="3.4.19.12" evidence="5"/>
<name>A0A158R3V6_9BILA</name>
<comment type="similarity">
    <text evidence="4">Belongs to the peptidase C19 family. USP20/USP33 subfamily.</text>
</comment>
<dbReference type="PROSITE" id="PS50235">
    <property type="entry name" value="USP_3"/>
    <property type="match status" value="1"/>
</dbReference>
<keyword evidence="19" id="KW-1185">Reference proteome</keyword>
<dbReference type="PROSITE" id="PS50271">
    <property type="entry name" value="ZF_UBP"/>
    <property type="match status" value="1"/>
</dbReference>
<evidence type="ECO:0000256" key="2">
    <source>
        <dbReference type="ARBA" id="ARBA00004300"/>
    </source>
</evidence>
<dbReference type="GO" id="GO:0008270">
    <property type="term" value="F:zinc ion binding"/>
    <property type="evidence" value="ECO:0007669"/>
    <property type="project" value="UniProtKB-KW"/>
</dbReference>
<keyword evidence="10 13" id="KW-0863">Zinc-finger</keyword>
<keyword evidence="7" id="KW-0254">Endocytosis</keyword>
<evidence type="ECO:0000313" key="20">
    <source>
        <dbReference type="WBParaSite" id="SMUV_0000041901-mRNA-1"/>
    </source>
</evidence>
<dbReference type="Pfam" id="PF02148">
    <property type="entry name" value="zf-UBP"/>
    <property type="match status" value="1"/>
</dbReference>
<dbReference type="PANTHER" id="PTHR21646:SF86">
    <property type="entry name" value="UBIQUITIN CARBOXYL-TERMINAL HYDROLASE"/>
    <property type="match status" value="1"/>
</dbReference>
<dbReference type="Gene3D" id="3.30.40.10">
    <property type="entry name" value="Zinc/RING finger domain, C3HC4 (zinc finger)"/>
    <property type="match status" value="1"/>
</dbReference>
<keyword evidence="12" id="KW-0206">Cytoskeleton</keyword>
<dbReference type="GO" id="GO:0016579">
    <property type="term" value="P:protein deubiquitination"/>
    <property type="evidence" value="ECO:0007669"/>
    <property type="project" value="InterPro"/>
</dbReference>
<evidence type="ECO:0000259" key="16">
    <source>
        <dbReference type="PROSITE" id="PS50235"/>
    </source>
</evidence>
<reference evidence="20" key="1">
    <citation type="submission" date="2016-04" db="UniProtKB">
        <authorList>
            <consortium name="WormBaseParasite"/>
        </authorList>
    </citation>
    <scope>IDENTIFICATION</scope>
</reference>
<evidence type="ECO:0000256" key="15">
    <source>
        <dbReference type="SAM" id="Phobius"/>
    </source>
</evidence>
<dbReference type="InterPro" id="IPR028889">
    <property type="entry name" value="USP"/>
</dbReference>
<evidence type="ECO:0000256" key="7">
    <source>
        <dbReference type="ARBA" id="ARBA00022583"/>
    </source>
</evidence>
<dbReference type="PROSITE" id="PS00972">
    <property type="entry name" value="USP_1"/>
    <property type="match status" value="1"/>
</dbReference>
<evidence type="ECO:0000256" key="14">
    <source>
        <dbReference type="SAM" id="MobiDB-lite"/>
    </source>
</evidence>
<evidence type="ECO:0000313" key="19">
    <source>
        <dbReference type="Proteomes" id="UP000046393"/>
    </source>
</evidence>
<comment type="catalytic activity">
    <reaction evidence="1">
        <text>Thiol-dependent hydrolysis of ester, thioester, amide, peptide and isopeptide bonds formed by the C-terminal Gly of ubiquitin (a 76-residue protein attached to proteins as an intracellular targeting signal).</text>
        <dbReference type="EC" id="3.4.19.12"/>
    </reaction>
</comment>
<evidence type="ECO:0000256" key="6">
    <source>
        <dbReference type="ARBA" id="ARBA00022490"/>
    </source>
</evidence>
<dbReference type="InterPro" id="IPR018200">
    <property type="entry name" value="USP_CS"/>
</dbReference>